<comment type="caution">
    <text evidence="2">The sequence shown here is derived from an EMBL/GenBank/DDBJ whole genome shotgun (WGS) entry which is preliminary data.</text>
</comment>
<dbReference type="Proteomes" id="UP000324222">
    <property type="component" value="Unassembled WGS sequence"/>
</dbReference>
<accession>A0A5B7FPG9</accession>
<proteinExistence type="predicted"/>
<reference evidence="2 3" key="1">
    <citation type="submission" date="2019-05" db="EMBL/GenBank/DDBJ databases">
        <title>Another draft genome of Portunus trituberculatus and its Hox gene families provides insights of decapod evolution.</title>
        <authorList>
            <person name="Jeong J.-H."/>
            <person name="Song I."/>
            <person name="Kim S."/>
            <person name="Choi T."/>
            <person name="Kim D."/>
            <person name="Ryu S."/>
            <person name="Kim W."/>
        </authorList>
    </citation>
    <scope>NUCLEOTIDE SEQUENCE [LARGE SCALE GENOMIC DNA]</scope>
    <source>
        <tissue evidence="2">Muscle</tissue>
    </source>
</reference>
<gene>
    <name evidence="2" type="ORF">E2C01_039978</name>
</gene>
<keyword evidence="3" id="KW-1185">Reference proteome</keyword>
<evidence type="ECO:0000313" key="2">
    <source>
        <dbReference type="EMBL" id="MPC46264.1"/>
    </source>
</evidence>
<organism evidence="2 3">
    <name type="scientific">Portunus trituberculatus</name>
    <name type="common">Swimming crab</name>
    <name type="synonym">Neptunus trituberculatus</name>
    <dbReference type="NCBI Taxonomy" id="210409"/>
    <lineage>
        <taxon>Eukaryota</taxon>
        <taxon>Metazoa</taxon>
        <taxon>Ecdysozoa</taxon>
        <taxon>Arthropoda</taxon>
        <taxon>Crustacea</taxon>
        <taxon>Multicrustacea</taxon>
        <taxon>Malacostraca</taxon>
        <taxon>Eumalacostraca</taxon>
        <taxon>Eucarida</taxon>
        <taxon>Decapoda</taxon>
        <taxon>Pleocyemata</taxon>
        <taxon>Brachyura</taxon>
        <taxon>Eubrachyura</taxon>
        <taxon>Portunoidea</taxon>
        <taxon>Portunidae</taxon>
        <taxon>Portuninae</taxon>
        <taxon>Portunus</taxon>
    </lineage>
</organism>
<dbReference type="EMBL" id="VSRR010007122">
    <property type="protein sequence ID" value="MPC46264.1"/>
    <property type="molecule type" value="Genomic_DNA"/>
</dbReference>
<evidence type="ECO:0000256" key="1">
    <source>
        <dbReference type="SAM" id="MobiDB-lite"/>
    </source>
</evidence>
<evidence type="ECO:0000313" key="3">
    <source>
        <dbReference type="Proteomes" id="UP000324222"/>
    </source>
</evidence>
<feature type="compositionally biased region" description="Basic and acidic residues" evidence="1">
    <location>
        <begin position="1"/>
        <end position="16"/>
    </location>
</feature>
<feature type="region of interest" description="Disordered" evidence="1">
    <location>
        <begin position="1"/>
        <end position="27"/>
    </location>
</feature>
<dbReference type="AlphaFoldDB" id="A0A5B7FPG9"/>
<protein>
    <submittedName>
        <fullName evidence="2">Uncharacterized protein</fullName>
    </submittedName>
</protein>
<name>A0A5B7FPG9_PORTR</name>
<sequence length="116" mass="12816">MRTVERKGLTGREKSSQAKRANFRAEDTTVPRCRYSDLPGLHPHPRHFSTTILNNRRHLPSHSLSLTRSSPLPIICPPSPLQLPPADPVTAIITSLAAIPSLTLPLLRHHPSITKA</sequence>